<sequence>MSQSDSSHSTPPPSESDSAVADRAPALRFPPMPDPNESGLQLHFPGQNASADHFDEPHKKKTKMKHRPTGTKWIWTGLAINTGEGSKKERGSDPELPLPPADCPCSTQSDQVLNSTEGLCDDDATIPLELPAASCSVMSLQATDSSQVTPPDDIPSPPSKFSDKLNSNYIPSHPEISEIKKYVSTVNGRLLEYDKEIASLEAALEELNSKRSRLQDVRDAHHALTSPLRRLPPELLQIIFVWCLPQQRNAVMHASEAPVLLGRVCSEWRRISLNTPEVWSSLHIVPPNVNYSNPASSMVRYQRKRELLEMWFSRSGACPLAISMVWFSGDSEEEVKLCGSLLEVLVPFSRKWKVLDFQVPLKMFKPFQGLTMKDVPLLEGMSLMDNRTPFDVDITDRWPESLSFAENCTSLRHFTLTFFSGGIRLPSIPWSQLSTVYLESNIAFFFTDSRDMLSTLANCSNLRSCTLKFPLSHTATLPAFEKLDDPITLPQLQILCVDGDQHLQNTFHMSNTLVNICAPKLRILEILGRTGRPEGCTAPDPLIAIRTMLQRSKCPLEKLNMESLTLLPDELIPCLILMPDLQELVVHNYAVRMFVTPPEEETVAENDEIAENRILKALTISSKNGVVVNVSGGETARIVGKSEVTLEDGQIGDNAEAGTYLLPAVDLQLAPLCPKLQRLDFTLCDASQTIMCNFIASRWNDVPEGVSRFKSIKCNFTSFEDESAKARMNKFRAEGLDVSISYQVPISDDVNPSPWTGLDGPNA</sequence>
<reference evidence="3" key="1">
    <citation type="submission" date="2020-11" db="EMBL/GenBank/DDBJ databases">
        <authorList>
            <consortium name="DOE Joint Genome Institute"/>
            <person name="Ahrendt S."/>
            <person name="Riley R."/>
            <person name="Andreopoulos W."/>
            <person name="LaButti K."/>
            <person name="Pangilinan J."/>
            <person name="Ruiz-duenas F.J."/>
            <person name="Barrasa J.M."/>
            <person name="Sanchez-Garcia M."/>
            <person name="Camarero S."/>
            <person name="Miyauchi S."/>
            <person name="Serrano A."/>
            <person name="Linde D."/>
            <person name="Babiker R."/>
            <person name="Drula E."/>
            <person name="Ayuso-Fernandez I."/>
            <person name="Pacheco R."/>
            <person name="Padilla G."/>
            <person name="Ferreira P."/>
            <person name="Barriuso J."/>
            <person name="Kellner H."/>
            <person name="Castanera R."/>
            <person name="Alfaro M."/>
            <person name="Ramirez L."/>
            <person name="Pisabarro A.G."/>
            <person name="Kuo A."/>
            <person name="Tritt A."/>
            <person name="Lipzen A."/>
            <person name="He G."/>
            <person name="Yan M."/>
            <person name="Ng V."/>
            <person name="Cullen D."/>
            <person name="Martin F."/>
            <person name="Rosso M.-N."/>
            <person name="Henrissat B."/>
            <person name="Hibbett D."/>
            <person name="Martinez A.T."/>
            <person name="Grigoriev I.V."/>
        </authorList>
    </citation>
    <scope>NUCLEOTIDE SEQUENCE</scope>
    <source>
        <strain evidence="3">AH 44721</strain>
    </source>
</reference>
<dbReference type="EMBL" id="JADNYJ010000016">
    <property type="protein sequence ID" value="KAF8907050.1"/>
    <property type="molecule type" value="Genomic_DNA"/>
</dbReference>
<comment type="caution">
    <text evidence="3">The sequence shown here is derived from an EMBL/GenBank/DDBJ whole genome shotgun (WGS) entry which is preliminary data.</text>
</comment>
<name>A0A9P5TS69_GYMJU</name>
<organism evidence="3 4">
    <name type="scientific">Gymnopilus junonius</name>
    <name type="common">Spectacular rustgill mushroom</name>
    <name type="synonym">Gymnopilus spectabilis subsp. junonius</name>
    <dbReference type="NCBI Taxonomy" id="109634"/>
    <lineage>
        <taxon>Eukaryota</taxon>
        <taxon>Fungi</taxon>
        <taxon>Dikarya</taxon>
        <taxon>Basidiomycota</taxon>
        <taxon>Agaricomycotina</taxon>
        <taxon>Agaricomycetes</taxon>
        <taxon>Agaricomycetidae</taxon>
        <taxon>Agaricales</taxon>
        <taxon>Agaricineae</taxon>
        <taxon>Hymenogastraceae</taxon>
        <taxon>Gymnopilus</taxon>
    </lineage>
</organism>
<evidence type="ECO:0000313" key="4">
    <source>
        <dbReference type="Proteomes" id="UP000724874"/>
    </source>
</evidence>
<protein>
    <recommendedName>
        <fullName evidence="5">F-box domain-containing protein</fullName>
    </recommendedName>
</protein>
<evidence type="ECO:0000313" key="3">
    <source>
        <dbReference type="EMBL" id="KAF8907050.1"/>
    </source>
</evidence>
<feature type="region of interest" description="Disordered" evidence="2">
    <location>
        <begin position="141"/>
        <end position="162"/>
    </location>
</feature>
<evidence type="ECO:0008006" key="5">
    <source>
        <dbReference type="Google" id="ProtNLM"/>
    </source>
</evidence>
<proteinExistence type="predicted"/>
<dbReference type="InterPro" id="IPR032675">
    <property type="entry name" value="LRR_dom_sf"/>
</dbReference>
<feature type="compositionally biased region" description="Basic residues" evidence="2">
    <location>
        <begin position="59"/>
        <end position="68"/>
    </location>
</feature>
<gene>
    <name evidence="3" type="ORF">CPB84DRAFT_1769370</name>
</gene>
<feature type="region of interest" description="Disordered" evidence="2">
    <location>
        <begin position="1"/>
        <end position="68"/>
    </location>
</feature>
<feature type="coiled-coil region" evidence="1">
    <location>
        <begin position="190"/>
        <end position="220"/>
    </location>
</feature>
<dbReference type="Gene3D" id="3.80.10.10">
    <property type="entry name" value="Ribonuclease Inhibitor"/>
    <property type="match status" value="1"/>
</dbReference>
<accession>A0A9P5TS69</accession>
<dbReference type="OrthoDB" id="3365698at2759"/>
<evidence type="ECO:0000256" key="2">
    <source>
        <dbReference type="SAM" id="MobiDB-lite"/>
    </source>
</evidence>
<dbReference type="AlphaFoldDB" id="A0A9P5TS69"/>
<dbReference type="Proteomes" id="UP000724874">
    <property type="component" value="Unassembled WGS sequence"/>
</dbReference>
<keyword evidence="1" id="KW-0175">Coiled coil</keyword>
<keyword evidence="4" id="KW-1185">Reference proteome</keyword>
<evidence type="ECO:0000256" key="1">
    <source>
        <dbReference type="SAM" id="Coils"/>
    </source>
</evidence>